<feature type="compositionally biased region" description="Low complexity" evidence="2">
    <location>
        <begin position="113"/>
        <end position="122"/>
    </location>
</feature>
<feature type="compositionally biased region" description="Low complexity" evidence="2">
    <location>
        <begin position="15"/>
        <end position="24"/>
    </location>
</feature>
<feature type="compositionally biased region" description="Low complexity" evidence="2">
    <location>
        <begin position="76"/>
        <end position="89"/>
    </location>
</feature>
<feature type="region of interest" description="Disordered" evidence="2">
    <location>
        <begin position="1"/>
        <end position="29"/>
    </location>
</feature>
<dbReference type="GeneID" id="5233120"/>
<keyword evidence="1" id="KW-0175">Coiled coil</keyword>
<name>A5E048_LODEL</name>
<feature type="region of interest" description="Disordered" evidence="2">
    <location>
        <begin position="225"/>
        <end position="250"/>
    </location>
</feature>
<dbReference type="Proteomes" id="UP000001996">
    <property type="component" value="Unassembled WGS sequence"/>
</dbReference>
<gene>
    <name evidence="3" type="ORF">LELG_02985</name>
</gene>
<evidence type="ECO:0000256" key="2">
    <source>
        <dbReference type="SAM" id="MobiDB-lite"/>
    </source>
</evidence>
<dbReference type="AlphaFoldDB" id="A5E048"/>
<protein>
    <submittedName>
        <fullName evidence="3">Uncharacterized protein</fullName>
    </submittedName>
</protein>
<organism evidence="3 4">
    <name type="scientific">Lodderomyces elongisporus (strain ATCC 11503 / CBS 2605 / JCM 1781 / NBRC 1676 / NRRL YB-4239)</name>
    <name type="common">Yeast</name>
    <name type="synonym">Saccharomyces elongisporus</name>
    <dbReference type="NCBI Taxonomy" id="379508"/>
    <lineage>
        <taxon>Eukaryota</taxon>
        <taxon>Fungi</taxon>
        <taxon>Dikarya</taxon>
        <taxon>Ascomycota</taxon>
        <taxon>Saccharomycotina</taxon>
        <taxon>Pichiomycetes</taxon>
        <taxon>Debaryomycetaceae</taxon>
        <taxon>Candida/Lodderomyces clade</taxon>
        <taxon>Lodderomyces</taxon>
    </lineage>
</organism>
<feature type="compositionally biased region" description="Polar residues" evidence="2">
    <location>
        <begin position="197"/>
        <end position="212"/>
    </location>
</feature>
<dbReference type="KEGG" id="lel:PVL30_003810"/>
<dbReference type="InParanoid" id="A5E048"/>
<evidence type="ECO:0000313" key="4">
    <source>
        <dbReference type="Proteomes" id="UP000001996"/>
    </source>
</evidence>
<dbReference type="HOGENOM" id="CLU_735813_0_0_1"/>
<dbReference type="VEuPathDB" id="FungiDB:LELG_02985"/>
<dbReference type="EMBL" id="CH981526">
    <property type="protein sequence ID" value="EDK44806.1"/>
    <property type="molecule type" value="Genomic_DNA"/>
</dbReference>
<feature type="coiled-coil region" evidence="1">
    <location>
        <begin position="278"/>
        <end position="305"/>
    </location>
</feature>
<feature type="compositionally biased region" description="Low complexity" evidence="2">
    <location>
        <begin position="226"/>
        <end position="248"/>
    </location>
</feature>
<feature type="compositionally biased region" description="Low complexity" evidence="2">
    <location>
        <begin position="185"/>
        <end position="196"/>
    </location>
</feature>
<reference evidence="3 4" key="1">
    <citation type="journal article" date="2009" name="Nature">
        <title>Evolution of pathogenicity and sexual reproduction in eight Candida genomes.</title>
        <authorList>
            <person name="Butler G."/>
            <person name="Rasmussen M.D."/>
            <person name="Lin M.F."/>
            <person name="Santos M.A."/>
            <person name="Sakthikumar S."/>
            <person name="Munro C.A."/>
            <person name="Rheinbay E."/>
            <person name="Grabherr M."/>
            <person name="Forche A."/>
            <person name="Reedy J.L."/>
            <person name="Agrafioti I."/>
            <person name="Arnaud M.B."/>
            <person name="Bates S."/>
            <person name="Brown A.J."/>
            <person name="Brunke S."/>
            <person name="Costanzo M.C."/>
            <person name="Fitzpatrick D.A."/>
            <person name="de Groot P.W."/>
            <person name="Harris D."/>
            <person name="Hoyer L.L."/>
            <person name="Hube B."/>
            <person name="Klis F.M."/>
            <person name="Kodira C."/>
            <person name="Lennard N."/>
            <person name="Logue M.E."/>
            <person name="Martin R."/>
            <person name="Neiman A.M."/>
            <person name="Nikolaou E."/>
            <person name="Quail M.A."/>
            <person name="Quinn J."/>
            <person name="Santos M.C."/>
            <person name="Schmitzberger F.F."/>
            <person name="Sherlock G."/>
            <person name="Shah P."/>
            <person name="Silverstein K.A."/>
            <person name="Skrzypek M.S."/>
            <person name="Soll D."/>
            <person name="Staggs R."/>
            <person name="Stansfield I."/>
            <person name="Stumpf M.P."/>
            <person name="Sudbery P.E."/>
            <person name="Srikantha T."/>
            <person name="Zeng Q."/>
            <person name="Berman J."/>
            <person name="Berriman M."/>
            <person name="Heitman J."/>
            <person name="Gow N.A."/>
            <person name="Lorenz M.C."/>
            <person name="Birren B.W."/>
            <person name="Kellis M."/>
            <person name="Cuomo C.A."/>
        </authorList>
    </citation>
    <scope>NUCLEOTIDE SEQUENCE [LARGE SCALE GENOMIC DNA]</scope>
    <source>
        <strain evidence="4">ATCC 11503 / BCRC 21390 / CBS 2605 / JCM 1781 / NBRC 1676 / NRRL YB-4239</strain>
    </source>
</reference>
<sequence length="376" mass="42523">MLRSQSIPDFNDKNTSTSSSSTTSRFLNSFRKRELKNRFSLSDLKASPSTSTSTTSSPHLSSSSRRDSKYSPNLTSTIIRSPSISSSISKFEQTNHHNSNNTYSHSHSHSHSHSSTLTSTTHSNRKSGSYAANSLKRRSLMILNPINISHNVSPESMKSQSLFDNNSIDIELVSSCESNKENKESQYNNNSSSSDNGANYTYKPNHSKSMTSLKQPKKLFIKKTHTLSTSPPSQPSTTTTTTNTITTLAPPPTAYAQKKLHRTTNLYNLSEFVGQEMKEKTRKSIEFEANEIKSLNEKLHRDEDKELLQTQLRLIENALFLTTTSNKPLSSIKEEEKQPKQLLLDDVDYSLVFKVEDYNNEQEYFEKDGDQLYLLY</sequence>
<evidence type="ECO:0000256" key="1">
    <source>
        <dbReference type="SAM" id="Coils"/>
    </source>
</evidence>
<feature type="region of interest" description="Disordered" evidence="2">
    <location>
        <begin position="41"/>
        <end position="132"/>
    </location>
</feature>
<keyword evidence="4" id="KW-1185">Reference proteome</keyword>
<evidence type="ECO:0000313" key="3">
    <source>
        <dbReference type="EMBL" id="EDK44806.1"/>
    </source>
</evidence>
<feature type="compositionally biased region" description="Low complexity" evidence="2">
    <location>
        <begin position="96"/>
        <end position="105"/>
    </location>
</feature>
<proteinExistence type="predicted"/>
<dbReference type="OrthoDB" id="4026802at2759"/>
<feature type="region of interest" description="Disordered" evidence="2">
    <location>
        <begin position="179"/>
        <end position="212"/>
    </location>
</feature>
<accession>A5E048</accession>
<feature type="compositionally biased region" description="Low complexity" evidence="2">
    <location>
        <begin position="47"/>
        <end position="63"/>
    </location>
</feature>